<protein>
    <submittedName>
        <fullName evidence="1">Uncharacterized protein</fullName>
    </submittedName>
</protein>
<reference evidence="1 2" key="1">
    <citation type="submission" date="2014-04" db="EMBL/GenBank/DDBJ databases">
        <authorList>
            <consortium name="DOE Joint Genome Institute"/>
            <person name="Kuo A."/>
            <person name="Kohler A."/>
            <person name="Nagy L.G."/>
            <person name="Floudas D."/>
            <person name="Copeland A."/>
            <person name="Barry K.W."/>
            <person name="Cichocki N."/>
            <person name="Veneault-Fourrey C."/>
            <person name="LaButti K."/>
            <person name="Lindquist E.A."/>
            <person name="Lipzen A."/>
            <person name="Lundell T."/>
            <person name="Morin E."/>
            <person name="Murat C."/>
            <person name="Sun H."/>
            <person name="Tunlid A."/>
            <person name="Henrissat B."/>
            <person name="Grigoriev I.V."/>
            <person name="Hibbett D.S."/>
            <person name="Martin F."/>
            <person name="Nordberg H.P."/>
            <person name="Cantor M.N."/>
            <person name="Hua S.X."/>
        </authorList>
    </citation>
    <scope>NUCLEOTIDE SEQUENCE [LARGE SCALE GENOMIC DNA]</scope>
    <source>
        <strain evidence="1 2">LaAM-08-1</strain>
    </source>
</reference>
<evidence type="ECO:0000313" key="2">
    <source>
        <dbReference type="Proteomes" id="UP000054477"/>
    </source>
</evidence>
<proteinExistence type="predicted"/>
<gene>
    <name evidence="1" type="ORF">K443DRAFT_679936</name>
</gene>
<dbReference type="Proteomes" id="UP000054477">
    <property type="component" value="Unassembled WGS sequence"/>
</dbReference>
<dbReference type="OrthoDB" id="3232644at2759"/>
<dbReference type="AlphaFoldDB" id="A0A0C9XD26"/>
<sequence length="76" mass="8472">MWLGRGRDLTTLYEALKRSYHVPSDATPQQLPLGWWTKRIDVAMRESGITPVFYTGGGRIVATAAAKLTPVTLARR</sequence>
<keyword evidence="2" id="KW-1185">Reference proteome</keyword>
<dbReference type="HOGENOM" id="CLU_2654853_0_0_1"/>
<evidence type="ECO:0000313" key="1">
    <source>
        <dbReference type="EMBL" id="KIJ99428.1"/>
    </source>
</evidence>
<organism evidence="1 2">
    <name type="scientific">Laccaria amethystina LaAM-08-1</name>
    <dbReference type="NCBI Taxonomy" id="1095629"/>
    <lineage>
        <taxon>Eukaryota</taxon>
        <taxon>Fungi</taxon>
        <taxon>Dikarya</taxon>
        <taxon>Basidiomycota</taxon>
        <taxon>Agaricomycotina</taxon>
        <taxon>Agaricomycetes</taxon>
        <taxon>Agaricomycetidae</taxon>
        <taxon>Agaricales</taxon>
        <taxon>Agaricineae</taxon>
        <taxon>Hydnangiaceae</taxon>
        <taxon>Laccaria</taxon>
    </lineage>
</organism>
<name>A0A0C9XD26_9AGAR</name>
<reference evidence="2" key="2">
    <citation type="submission" date="2015-01" db="EMBL/GenBank/DDBJ databases">
        <title>Evolutionary Origins and Diversification of the Mycorrhizal Mutualists.</title>
        <authorList>
            <consortium name="DOE Joint Genome Institute"/>
            <consortium name="Mycorrhizal Genomics Consortium"/>
            <person name="Kohler A."/>
            <person name="Kuo A."/>
            <person name="Nagy L.G."/>
            <person name="Floudas D."/>
            <person name="Copeland A."/>
            <person name="Barry K.W."/>
            <person name="Cichocki N."/>
            <person name="Veneault-Fourrey C."/>
            <person name="LaButti K."/>
            <person name="Lindquist E.A."/>
            <person name="Lipzen A."/>
            <person name="Lundell T."/>
            <person name="Morin E."/>
            <person name="Murat C."/>
            <person name="Riley R."/>
            <person name="Ohm R."/>
            <person name="Sun H."/>
            <person name="Tunlid A."/>
            <person name="Henrissat B."/>
            <person name="Grigoriev I.V."/>
            <person name="Hibbett D.S."/>
            <person name="Martin F."/>
        </authorList>
    </citation>
    <scope>NUCLEOTIDE SEQUENCE [LARGE SCALE GENOMIC DNA]</scope>
    <source>
        <strain evidence="2">LaAM-08-1</strain>
    </source>
</reference>
<accession>A0A0C9XD26</accession>
<dbReference type="EMBL" id="KN838647">
    <property type="protein sequence ID" value="KIJ99428.1"/>
    <property type="molecule type" value="Genomic_DNA"/>
</dbReference>